<dbReference type="InterPro" id="IPR048279">
    <property type="entry name" value="MdtK-like"/>
</dbReference>
<evidence type="ECO:0000256" key="13">
    <source>
        <dbReference type="SAM" id="Phobius"/>
    </source>
</evidence>
<dbReference type="GO" id="GO:0015297">
    <property type="term" value="F:antiporter activity"/>
    <property type="evidence" value="ECO:0007669"/>
    <property type="project" value="UniProtKB-KW"/>
</dbReference>
<organism evidence="14 15">
    <name type="scientific">Candidatus Lachnoclostridium pullistercoris</name>
    <dbReference type="NCBI Taxonomy" id="2838632"/>
    <lineage>
        <taxon>Bacteria</taxon>
        <taxon>Bacillati</taxon>
        <taxon>Bacillota</taxon>
        <taxon>Clostridia</taxon>
        <taxon>Lachnospirales</taxon>
        <taxon>Lachnospiraceae</taxon>
    </lineage>
</organism>
<dbReference type="PIRSF" id="PIRSF006603">
    <property type="entry name" value="DinF"/>
    <property type="match status" value="1"/>
</dbReference>
<dbReference type="GO" id="GO:0042910">
    <property type="term" value="F:xenobiotic transmembrane transporter activity"/>
    <property type="evidence" value="ECO:0007669"/>
    <property type="project" value="InterPro"/>
</dbReference>
<dbReference type="GO" id="GO:0005886">
    <property type="term" value="C:plasma membrane"/>
    <property type="evidence" value="ECO:0007669"/>
    <property type="project" value="UniProtKB-SubCell"/>
</dbReference>
<name>A0A9D2PBS4_9FIRM</name>
<evidence type="ECO:0000256" key="5">
    <source>
        <dbReference type="ARBA" id="ARBA00022448"/>
    </source>
</evidence>
<dbReference type="EMBL" id="DWWL01000007">
    <property type="protein sequence ID" value="HJC46718.1"/>
    <property type="molecule type" value="Genomic_DNA"/>
</dbReference>
<feature type="transmembrane region" description="Helical" evidence="13">
    <location>
        <begin position="104"/>
        <end position="129"/>
    </location>
</feature>
<feature type="transmembrane region" description="Helical" evidence="13">
    <location>
        <begin position="135"/>
        <end position="154"/>
    </location>
</feature>
<accession>A0A9D2PBS4</accession>
<evidence type="ECO:0000256" key="12">
    <source>
        <dbReference type="ARBA" id="ARBA00031636"/>
    </source>
</evidence>
<feature type="transmembrane region" description="Helical" evidence="13">
    <location>
        <begin position="175"/>
        <end position="192"/>
    </location>
</feature>
<dbReference type="InterPro" id="IPR002528">
    <property type="entry name" value="MATE_fam"/>
</dbReference>
<gene>
    <name evidence="14" type="ORF">IAA04_01545</name>
</gene>
<keyword evidence="5" id="KW-0813">Transport</keyword>
<dbReference type="Proteomes" id="UP000823883">
    <property type="component" value="Unassembled WGS sequence"/>
</dbReference>
<evidence type="ECO:0000256" key="9">
    <source>
        <dbReference type="ARBA" id="ARBA00022989"/>
    </source>
</evidence>
<evidence type="ECO:0000313" key="14">
    <source>
        <dbReference type="EMBL" id="HJC46718.1"/>
    </source>
</evidence>
<keyword evidence="8 13" id="KW-0812">Transmembrane</keyword>
<feature type="transmembrane region" description="Helical" evidence="13">
    <location>
        <begin position="434"/>
        <end position="456"/>
    </location>
</feature>
<sequence>MLEKREKTAVSGRGEELRSQLGRVIELSVPAILAEISSMAMQYIDAAMVGSLGANASASIGLVSTSTWLMGGLCISVATGFSVQTAHLIGAGRLEDARDVLRQALLAALAVGLLLCAAGVAVSGWLPVWLGGEEAILADASSYFLIYACALPAVQMRQLSGSMLQCSGNMKTPSMLNALMCGLDVVFNWLLIFPDHHIPFLGITIPGAEMGVAGAALGTALAEWVTAILMLSAVCLRSPKLKLTPGGRWKLTPQCAAAAAKIAVPMAFEHTVLCGAQIASTKIVAPLGTVSIAANSLAVTAESLCYLPGYGVAAAATTLVGQSLGAKRKDLARRYARLSVLLAVVLMGAAAVLMFAAAPAVFALLTPDMAVRELGVRVLRIEAFAEPLYAVSIAAAGALRGAGDTLIPSLLNLASMWGVRITAASLLAPRLGLTGVWLAMCGELCVRGILFLVRLLREKWLEHAMEIG</sequence>
<comment type="caution">
    <text evidence="14">The sequence shown here is derived from an EMBL/GenBank/DDBJ whole genome shotgun (WGS) entry which is preliminary data.</text>
</comment>
<evidence type="ECO:0000256" key="3">
    <source>
        <dbReference type="ARBA" id="ARBA00010199"/>
    </source>
</evidence>
<evidence type="ECO:0000256" key="4">
    <source>
        <dbReference type="ARBA" id="ARBA00020268"/>
    </source>
</evidence>
<protein>
    <recommendedName>
        <fullName evidence="4">Probable multidrug resistance protein NorM</fullName>
    </recommendedName>
    <alternativeName>
        <fullName evidence="12">Multidrug-efflux transporter</fullName>
    </alternativeName>
</protein>
<dbReference type="AlphaFoldDB" id="A0A9D2PBS4"/>
<reference evidence="14" key="2">
    <citation type="submission" date="2021-04" db="EMBL/GenBank/DDBJ databases">
        <authorList>
            <person name="Gilroy R."/>
        </authorList>
    </citation>
    <scope>NUCLEOTIDE SEQUENCE</scope>
    <source>
        <strain evidence="14">CHK183-5548</strain>
    </source>
</reference>
<keyword evidence="10" id="KW-0406">Ion transport</keyword>
<feature type="transmembrane region" description="Helical" evidence="13">
    <location>
        <begin position="21"/>
        <end position="44"/>
    </location>
</feature>
<evidence type="ECO:0000256" key="10">
    <source>
        <dbReference type="ARBA" id="ARBA00023065"/>
    </source>
</evidence>
<feature type="transmembrane region" description="Helical" evidence="13">
    <location>
        <begin position="212"/>
        <end position="236"/>
    </location>
</feature>
<comment type="subcellular location">
    <subcellularLocation>
        <location evidence="2">Cell membrane</location>
        <topology evidence="2">Multi-pass membrane protein</topology>
    </subcellularLocation>
</comment>
<comment type="similarity">
    <text evidence="3">Belongs to the multi antimicrobial extrusion (MATE) (TC 2.A.66.1) family.</text>
</comment>
<keyword evidence="7" id="KW-1003">Cell membrane</keyword>
<keyword evidence="11 13" id="KW-0472">Membrane</keyword>
<evidence type="ECO:0000256" key="1">
    <source>
        <dbReference type="ARBA" id="ARBA00003408"/>
    </source>
</evidence>
<dbReference type="PANTHER" id="PTHR43298">
    <property type="entry name" value="MULTIDRUG RESISTANCE PROTEIN NORM-RELATED"/>
    <property type="match status" value="1"/>
</dbReference>
<dbReference type="PANTHER" id="PTHR43298:SF2">
    <property type="entry name" value="FMN_FAD EXPORTER YEEO-RELATED"/>
    <property type="match status" value="1"/>
</dbReference>
<keyword evidence="6" id="KW-0050">Antiport</keyword>
<feature type="transmembrane region" description="Helical" evidence="13">
    <location>
        <begin position="56"/>
        <end position="83"/>
    </location>
</feature>
<proteinExistence type="inferred from homology"/>
<reference evidence="14" key="1">
    <citation type="journal article" date="2021" name="PeerJ">
        <title>Extensive microbial diversity within the chicken gut microbiome revealed by metagenomics and culture.</title>
        <authorList>
            <person name="Gilroy R."/>
            <person name="Ravi A."/>
            <person name="Getino M."/>
            <person name="Pursley I."/>
            <person name="Horton D.L."/>
            <person name="Alikhan N.F."/>
            <person name="Baker D."/>
            <person name="Gharbi K."/>
            <person name="Hall N."/>
            <person name="Watson M."/>
            <person name="Adriaenssens E.M."/>
            <person name="Foster-Nyarko E."/>
            <person name="Jarju S."/>
            <person name="Secka A."/>
            <person name="Antonio M."/>
            <person name="Oren A."/>
            <person name="Chaudhuri R.R."/>
            <person name="La Ragione R."/>
            <person name="Hildebrand F."/>
            <person name="Pallen M.J."/>
        </authorList>
    </citation>
    <scope>NUCLEOTIDE SEQUENCE</scope>
    <source>
        <strain evidence="14">CHK183-5548</strain>
    </source>
</reference>
<evidence type="ECO:0000256" key="7">
    <source>
        <dbReference type="ARBA" id="ARBA00022475"/>
    </source>
</evidence>
<evidence type="ECO:0000256" key="11">
    <source>
        <dbReference type="ARBA" id="ARBA00023136"/>
    </source>
</evidence>
<dbReference type="GO" id="GO:0006811">
    <property type="term" value="P:monoatomic ion transport"/>
    <property type="evidence" value="ECO:0007669"/>
    <property type="project" value="UniProtKB-KW"/>
</dbReference>
<comment type="function">
    <text evidence="1">Multidrug efflux pump.</text>
</comment>
<dbReference type="NCBIfam" id="TIGR00797">
    <property type="entry name" value="matE"/>
    <property type="match status" value="1"/>
</dbReference>
<feature type="transmembrane region" description="Helical" evidence="13">
    <location>
        <begin position="338"/>
        <end position="364"/>
    </location>
</feature>
<evidence type="ECO:0000256" key="6">
    <source>
        <dbReference type="ARBA" id="ARBA00022449"/>
    </source>
</evidence>
<evidence type="ECO:0000256" key="8">
    <source>
        <dbReference type="ARBA" id="ARBA00022692"/>
    </source>
</evidence>
<dbReference type="Pfam" id="PF01554">
    <property type="entry name" value="MatE"/>
    <property type="match status" value="2"/>
</dbReference>
<keyword evidence="9 13" id="KW-1133">Transmembrane helix</keyword>
<evidence type="ECO:0000256" key="2">
    <source>
        <dbReference type="ARBA" id="ARBA00004651"/>
    </source>
</evidence>
<dbReference type="InterPro" id="IPR050222">
    <property type="entry name" value="MATE_MdtK"/>
</dbReference>
<dbReference type="CDD" id="cd13137">
    <property type="entry name" value="MATE_NorM_like"/>
    <property type="match status" value="1"/>
</dbReference>
<evidence type="ECO:0000313" key="15">
    <source>
        <dbReference type="Proteomes" id="UP000823883"/>
    </source>
</evidence>